<evidence type="ECO:0000313" key="2">
    <source>
        <dbReference type="EMBL" id="GMS91947.1"/>
    </source>
</evidence>
<organism evidence="2 3">
    <name type="scientific">Pristionchus entomophagus</name>
    <dbReference type="NCBI Taxonomy" id="358040"/>
    <lineage>
        <taxon>Eukaryota</taxon>
        <taxon>Metazoa</taxon>
        <taxon>Ecdysozoa</taxon>
        <taxon>Nematoda</taxon>
        <taxon>Chromadorea</taxon>
        <taxon>Rhabditida</taxon>
        <taxon>Rhabditina</taxon>
        <taxon>Diplogasteromorpha</taxon>
        <taxon>Diplogasteroidea</taxon>
        <taxon>Neodiplogasteridae</taxon>
        <taxon>Pristionchus</taxon>
    </lineage>
</organism>
<proteinExistence type="predicted"/>
<reference evidence="2" key="1">
    <citation type="submission" date="2023-10" db="EMBL/GenBank/DDBJ databases">
        <title>Genome assembly of Pristionchus species.</title>
        <authorList>
            <person name="Yoshida K."/>
            <person name="Sommer R.J."/>
        </authorList>
    </citation>
    <scope>NUCLEOTIDE SEQUENCE</scope>
    <source>
        <strain evidence="2">RS0144</strain>
    </source>
</reference>
<dbReference type="Proteomes" id="UP001432027">
    <property type="component" value="Unassembled WGS sequence"/>
</dbReference>
<evidence type="ECO:0000313" key="3">
    <source>
        <dbReference type="Proteomes" id="UP001432027"/>
    </source>
</evidence>
<evidence type="ECO:0000256" key="1">
    <source>
        <dbReference type="SAM" id="MobiDB-lite"/>
    </source>
</evidence>
<name>A0AAV5T8P6_9BILA</name>
<feature type="non-terminal residue" evidence="2">
    <location>
        <position position="1"/>
    </location>
</feature>
<dbReference type="EMBL" id="BTSX01000004">
    <property type="protein sequence ID" value="GMS91947.1"/>
    <property type="molecule type" value="Genomic_DNA"/>
</dbReference>
<feature type="region of interest" description="Disordered" evidence="1">
    <location>
        <begin position="271"/>
        <end position="306"/>
    </location>
</feature>
<feature type="compositionally biased region" description="Polar residues" evidence="1">
    <location>
        <begin position="294"/>
        <end position="306"/>
    </location>
</feature>
<dbReference type="AlphaFoldDB" id="A0AAV5T8P6"/>
<accession>A0AAV5T8P6</accession>
<keyword evidence="3" id="KW-1185">Reference proteome</keyword>
<gene>
    <name evidence="2" type="ORF">PENTCL1PPCAC_14122</name>
</gene>
<comment type="caution">
    <text evidence="2">The sequence shown here is derived from an EMBL/GenBank/DDBJ whole genome shotgun (WGS) entry which is preliminary data.</text>
</comment>
<sequence length="306" mass="34090">VFKHVLQKKSSSAVCQSLTYLLCLPRTASLASAILMTELGYEENGGRLISMYMNTEKDTEALRWAIDRFATEECKRKEEAAFRTPATPEMVEGWWASEMELVERARDDPKAMTFNKMGKIVFDDMGNKLAARMPLLISPQLRIDGLDRMKLLAQLDASAIDVIDRATQIVEDEPAPSLSFLSEGETRVVALKLHIAMAALNTFFAQQKYVADDRETLRQHLFTLVQRAQTILERPATEGIGVDEDESNDLPLGIQALRKWKATASYIAMSEQKKGVMGSPGTSPVKKQARSDEGSLSSSRPKTTNQ</sequence>
<protein>
    <submittedName>
        <fullName evidence="2">Uncharacterized protein</fullName>
    </submittedName>
</protein>